<feature type="region of interest" description="Disordered" evidence="1">
    <location>
        <begin position="126"/>
        <end position="157"/>
    </location>
</feature>
<evidence type="ECO:0000313" key="3">
    <source>
        <dbReference type="Proteomes" id="UP000245764"/>
    </source>
</evidence>
<feature type="compositionally biased region" description="Polar residues" evidence="1">
    <location>
        <begin position="84"/>
        <end position="94"/>
    </location>
</feature>
<feature type="compositionally biased region" description="Low complexity" evidence="1">
    <location>
        <begin position="254"/>
        <end position="270"/>
    </location>
</feature>
<protein>
    <submittedName>
        <fullName evidence="2">Uncharacterized protein</fullName>
    </submittedName>
</protein>
<feature type="compositionally biased region" description="Basic and acidic residues" evidence="1">
    <location>
        <begin position="729"/>
        <end position="742"/>
    </location>
</feature>
<reference evidence="3" key="1">
    <citation type="submission" date="2017-05" db="EMBL/GenBank/DDBJ databases">
        <authorList>
            <person name="Song R."/>
            <person name="Chenine A.L."/>
            <person name="Ruprecht R.M."/>
        </authorList>
    </citation>
    <scope>NUCLEOTIDE SEQUENCE [LARGE SCALE GENOMIC DNA]</scope>
</reference>
<sequence length="908" mass="99251">MVRTTSRSRRAEFDARQAAWAKQAERESRQAALAKVEAEQAREVQQAAENLLHFAQGEEDASAEDGEAEDVAGQRRAEPDATWTPLSTSKTNARGSKAGRFGPTGKGERVSKNAARKSLVVVLQLSSRPAEASQEEYMSSVVEEREKGGHDSAVELEEDRSAVMTAALTSLTSLTTRPSPQRAEQLDPFGLSRLACPATIPATSMLSGPMRSATVSTSIEQKSIISHGPLPGYFSHRGGSAAATDFLRREESEPSCSSTSTPMSPYPRTSLSEPSARESISSVNSCTNSPQPGSKDIAASGNNPHLAFTNTRNSKHFWNVVMAKEEPAAAVLEDVKPPVGLSVREDTPPVTQSYRMPNAAIYKALSALPYAGDDQIKAQPGLVGQHMDADIFVANDERTVMADTATAPAYSQFRNDRPILRQQDASDEDQSTRYDSLFQNAVASEESNREPPVSLMDTTSDQAPEGHLLPSEREKIPEAPHDQEHDPSDIDEDPYSMDVDTDPPNYSTQAPDSHYGPQRRHMSWEEPDYFLHYHKPARLVRTVRRSDVPTPRMSPCPNGLQPDKREPDQVSHLDEDLGREFRDEGDGIDVDSTEMHDAEERFNEDLPSAVARSIECQDRDADVLAPPDEAEPTADKQVLREAPSQLLPVVQAQLSEARTTDEANGSDTAVPPASLKLESERGRTIESGKVCGLECRHSQGRHQQVEEEKIVDPYIEPDSAPEALDLEQEVEKATEARSEDVLNTKNSSDIPGLTPVHDPSDNNSEEEADEGPNNPMLLDQPSDSPQAAPEDIADSPENEQPTCSSHDEQESQPLRETFEHSSPQLPPLHIQECQLPSETLSKPSTSASRPPCRPSQALLRQARKKEGKKARLLARQTKGMNGGAVQSGRVSKQKRPMAGGKKGKKGVR</sequence>
<feature type="region of interest" description="Disordered" evidence="1">
    <location>
        <begin position="245"/>
        <end position="302"/>
    </location>
</feature>
<feature type="region of interest" description="Disordered" evidence="1">
    <location>
        <begin position="47"/>
        <end position="113"/>
    </location>
</feature>
<dbReference type="Proteomes" id="UP000245764">
    <property type="component" value="Chromosome 2"/>
</dbReference>
<feature type="compositionally biased region" description="Basic residues" evidence="1">
    <location>
        <begin position="891"/>
        <end position="908"/>
    </location>
</feature>
<feature type="compositionally biased region" description="Polar residues" evidence="1">
    <location>
        <begin position="433"/>
        <end position="442"/>
    </location>
</feature>
<feature type="compositionally biased region" description="Acidic residues" evidence="1">
    <location>
        <begin position="489"/>
        <end position="501"/>
    </location>
</feature>
<feature type="compositionally biased region" description="Basic and acidic residues" evidence="1">
    <location>
        <begin position="593"/>
        <end position="604"/>
    </location>
</feature>
<feature type="compositionally biased region" description="Polar residues" evidence="1">
    <location>
        <begin position="834"/>
        <end position="848"/>
    </location>
</feature>
<name>A0A2H1FXY5_ZYMTR</name>
<feature type="compositionally biased region" description="Basic and acidic residues" evidence="1">
    <location>
        <begin position="142"/>
        <end position="153"/>
    </location>
</feature>
<evidence type="ECO:0000256" key="1">
    <source>
        <dbReference type="SAM" id="MobiDB-lite"/>
    </source>
</evidence>
<gene>
    <name evidence="2" type="ORF">ZT1E4_G2788</name>
</gene>
<dbReference type="EMBL" id="LT854254">
    <property type="protein sequence ID" value="SMR46170.1"/>
    <property type="molecule type" value="Genomic_DNA"/>
</dbReference>
<feature type="compositionally biased region" description="Basic and acidic residues" evidence="1">
    <location>
        <begin position="677"/>
        <end position="686"/>
    </location>
</feature>
<evidence type="ECO:0000313" key="2">
    <source>
        <dbReference type="EMBL" id="SMR46170.1"/>
    </source>
</evidence>
<feature type="compositionally biased region" description="Polar residues" evidence="1">
    <location>
        <begin position="656"/>
        <end position="667"/>
    </location>
</feature>
<organism evidence="2 3">
    <name type="scientific">Zymoseptoria tritici ST99CH_1E4</name>
    <dbReference type="NCBI Taxonomy" id="1276532"/>
    <lineage>
        <taxon>Eukaryota</taxon>
        <taxon>Fungi</taxon>
        <taxon>Dikarya</taxon>
        <taxon>Ascomycota</taxon>
        <taxon>Pezizomycotina</taxon>
        <taxon>Dothideomycetes</taxon>
        <taxon>Dothideomycetidae</taxon>
        <taxon>Mycosphaerellales</taxon>
        <taxon>Mycosphaerellaceae</taxon>
        <taxon>Zymoseptoria</taxon>
    </lineage>
</organism>
<dbReference type="AlphaFoldDB" id="A0A2H1FXY5"/>
<feature type="region of interest" description="Disordered" evidence="1">
    <location>
        <begin position="545"/>
        <end position="608"/>
    </location>
</feature>
<accession>A0A2H1FXY5</accession>
<feature type="compositionally biased region" description="Acidic residues" evidence="1">
    <location>
        <begin position="57"/>
        <end position="70"/>
    </location>
</feature>
<feature type="compositionally biased region" description="Polar residues" evidence="1">
    <location>
        <begin position="278"/>
        <end position="292"/>
    </location>
</feature>
<feature type="region of interest" description="Disordered" evidence="1">
    <location>
        <begin position="656"/>
        <end position="908"/>
    </location>
</feature>
<feature type="compositionally biased region" description="Basic residues" evidence="1">
    <location>
        <begin position="861"/>
        <end position="872"/>
    </location>
</feature>
<proteinExistence type="predicted"/>
<feature type="compositionally biased region" description="Basic and acidic residues" evidence="1">
    <location>
        <begin position="470"/>
        <end position="488"/>
    </location>
</feature>
<feature type="region of interest" description="Disordered" evidence="1">
    <location>
        <begin position="412"/>
        <end position="520"/>
    </location>
</feature>
<feature type="compositionally biased region" description="Basic and acidic residues" evidence="1">
    <location>
        <begin position="562"/>
        <end position="585"/>
    </location>
</feature>